<organism evidence="2">
    <name type="scientific">bioreactor metagenome</name>
    <dbReference type="NCBI Taxonomy" id="1076179"/>
    <lineage>
        <taxon>unclassified sequences</taxon>
        <taxon>metagenomes</taxon>
        <taxon>ecological metagenomes</taxon>
    </lineage>
</organism>
<name>A0A645H8A0_9ZZZZ</name>
<dbReference type="EMBL" id="VSSQ01088649">
    <property type="protein sequence ID" value="MPN35208.1"/>
    <property type="molecule type" value="Genomic_DNA"/>
</dbReference>
<evidence type="ECO:0000313" key="2">
    <source>
        <dbReference type="EMBL" id="MPN35208.1"/>
    </source>
</evidence>
<sequence>MKQFINIGAGIPFILTANLDTKQHILADGAPREQAVLLQHIADITAAADDNAARSRRQQTGRNGKQRGFSTARGADNTDNLPLIHREGQIPYRFNFTFIRLIC</sequence>
<accession>A0A645H8A0</accession>
<reference evidence="2" key="1">
    <citation type="submission" date="2019-08" db="EMBL/GenBank/DDBJ databases">
        <authorList>
            <person name="Kucharzyk K."/>
            <person name="Murdoch R.W."/>
            <person name="Higgins S."/>
            <person name="Loffler F."/>
        </authorList>
    </citation>
    <scope>NUCLEOTIDE SEQUENCE</scope>
</reference>
<evidence type="ECO:0000256" key="1">
    <source>
        <dbReference type="SAM" id="MobiDB-lite"/>
    </source>
</evidence>
<gene>
    <name evidence="2" type="ORF">SDC9_182705</name>
</gene>
<comment type="caution">
    <text evidence="2">The sequence shown here is derived from an EMBL/GenBank/DDBJ whole genome shotgun (WGS) entry which is preliminary data.</text>
</comment>
<protein>
    <submittedName>
        <fullName evidence="2">Uncharacterized protein</fullName>
    </submittedName>
</protein>
<dbReference type="AlphaFoldDB" id="A0A645H8A0"/>
<dbReference type="AntiFam" id="ANF00095">
    <property type="entry name" value="Shadow ORF (opposite ABC transporters)"/>
</dbReference>
<proteinExistence type="predicted"/>
<feature type="region of interest" description="Disordered" evidence="1">
    <location>
        <begin position="49"/>
        <end position="80"/>
    </location>
</feature>